<dbReference type="Gene3D" id="1.10.3290.10">
    <property type="entry name" value="Fido-like domain"/>
    <property type="match status" value="1"/>
</dbReference>
<keyword evidence="5" id="KW-0802">TPR repeat</keyword>
<keyword evidence="2" id="KW-0812">Transmembrane</keyword>
<keyword evidence="3" id="KW-0677">Repeat</keyword>
<dbReference type="GO" id="GO:0016020">
    <property type="term" value="C:membrane"/>
    <property type="evidence" value="ECO:0007669"/>
    <property type="project" value="UniProtKB-SubCell"/>
</dbReference>
<evidence type="ECO:0000313" key="12">
    <source>
        <dbReference type="EMBL" id="KRM00438.1"/>
    </source>
</evidence>
<dbReference type="InterPro" id="IPR003812">
    <property type="entry name" value="Fido"/>
</dbReference>
<evidence type="ECO:0000256" key="2">
    <source>
        <dbReference type="ARBA" id="ARBA00022692"/>
    </source>
</evidence>
<evidence type="ECO:0000256" key="4">
    <source>
        <dbReference type="ARBA" id="ARBA00022741"/>
    </source>
</evidence>
<dbReference type="GO" id="GO:0005524">
    <property type="term" value="F:ATP binding"/>
    <property type="evidence" value="ECO:0007669"/>
    <property type="project" value="UniProtKB-KW"/>
</dbReference>
<evidence type="ECO:0000256" key="7">
    <source>
        <dbReference type="ARBA" id="ARBA00022989"/>
    </source>
</evidence>
<dbReference type="PANTHER" id="PTHR13504:SF34">
    <property type="entry name" value="PROTEIN ADENYLYLTRANSFERASE FICD"/>
    <property type="match status" value="1"/>
</dbReference>
<keyword evidence="4 10" id="KW-0547">Nucleotide-binding</keyword>
<proteinExistence type="predicted"/>
<dbReference type="PROSITE" id="PS51459">
    <property type="entry name" value="FIDO"/>
    <property type="match status" value="1"/>
</dbReference>
<dbReference type="InterPro" id="IPR040198">
    <property type="entry name" value="Fido_containing"/>
</dbReference>
<dbReference type="Pfam" id="PF02661">
    <property type="entry name" value="Fic"/>
    <property type="match status" value="1"/>
</dbReference>
<name>A0A0R1VBJ9_9LACO</name>
<evidence type="ECO:0000313" key="13">
    <source>
        <dbReference type="Proteomes" id="UP000051739"/>
    </source>
</evidence>
<comment type="caution">
    <text evidence="12">The sequence shown here is derived from an EMBL/GenBank/DDBJ whole genome shotgun (WGS) entry which is preliminary data.</text>
</comment>
<feature type="binding site" evidence="10">
    <location>
        <begin position="114"/>
        <end position="121"/>
    </location>
    <ligand>
        <name>ATP</name>
        <dbReference type="ChEBI" id="CHEBI:30616"/>
    </ligand>
</feature>
<dbReference type="InterPro" id="IPR036597">
    <property type="entry name" value="Fido-like_dom_sf"/>
</dbReference>
<feature type="domain" description="Fido" evidence="11">
    <location>
        <begin position="29"/>
        <end position="170"/>
    </location>
</feature>
<feature type="active site" evidence="9">
    <location>
        <position position="110"/>
    </location>
</feature>
<dbReference type="AlphaFoldDB" id="A0A0R1VBJ9"/>
<keyword evidence="13" id="KW-1185">Reference proteome</keyword>
<evidence type="ECO:0000256" key="5">
    <source>
        <dbReference type="ARBA" id="ARBA00022803"/>
    </source>
</evidence>
<evidence type="ECO:0000256" key="6">
    <source>
        <dbReference type="ARBA" id="ARBA00022840"/>
    </source>
</evidence>
<dbReference type="RefSeq" id="WP_235806127.1">
    <property type="nucleotide sequence ID" value="NZ_AZFN01000034.1"/>
</dbReference>
<evidence type="ECO:0000256" key="8">
    <source>
        <dbReference type="ARBA" id="ARBA00023136"/>
    </source>
</evidence>
<organism evidence="12 13">
    <name type="scientific">Limosilactobacillus gastricus DSM 16045</name>
    <dbReference type="NCBI Taxonomy" id="1423749"/>
    <lineage>
        <taxon>Bacteria</taxon>
        <taxon>Bacillati</taxon>
        <taxon>Bacillota</taxon>
        <taxon>Bacilli</taxon>
        <taxon>Lactobacillales</taxon>
        <taxon>Lactobacillaceae</taxon>
        <taxon>Limosilactobacillus</taxon>
    </lineage>
</organism>
<dbReference type="PATRIC" id="fig|1423749.3.peg.1246"/>
<evidence type="ECO:0000256" key="10">
    <source>
        <dbReference type="PIRSR" id="PIRSR640198-2"/>
    </source>
</evidence>
<gene>
    <name evidence="12" type="ORF">FC60_GL001218</name>
</gene>
<accession>A0A0R1VBJ9</accession>
<sequence length="200" mass="22516">MSLKEAMEAVDLAAAYDYMSELVSKQAPLSERIIRDLNRLAMIKNSDPHTAGAYRVVEAWPYGSEDQPYVSPFDIQPQMKALIEWAHTASEQLHPVEYAAELHERLVAIHPFVDGNGRTARLVMNLSLTEAGYPVINIQPDAKARQAYMDALGHARSTGDLLPFKVLIGKYTQETMEKRIDLLRRNEDNIAEAQSESDLF</sequence>
<reference evidence="12 13" key="1">
    <citation type="journal article" date="2015" name="Genome Announc.">
        <title>Expanding the biotechnology potential of lactobacilli through comparative genomics of 213 strains and associated genera.</title>
        <authorList>
            <person name="Sun Z."/>
            <person name="Harris H.M."/>
            <person name="McCann A."/>
            <person name="Guo C."/>
            <person name="Argimon S."/>
            <person name="Zhang W."/>
            <person name="Yang X."/>
            <person name="Jeffery I.B."/>
            <person name="Cooney J.C."/>
            <person name="Kagawa T.F."/>
            <person name="Liu W."/>
            <person name="Song Y."/>
            <person name="Salvetti E."/>
            <person name="Wrobel A."/>
            <person name="Rasinkangas P."/>
            <person name="Parkhill J."/>
            <person name="Rea M.C."/>
            <person name="O'Sullivan O."/>
            <person name="Ritari J."/>
            <person name="Douillard F.P."/>
            <person name="Paul Ross R."/>
            <person name="Yang R."/>
            <person name="Briner A.E."/>
            <person name="Felis G.E."/>
            <person name="de Vos W.M."/>
            <person name="Barrangou R."/>
            <person name="Klaenhammer T.R."/>
            <person name="Caufield P.W."/>
            <person name="Cui Y."/>
            <person name="Zhang H."/>
            <person name="O'Toole P.W."/>
        </authorList>
    </citation>
    <scope>NUCLEOTIDE SEQUENCE [LARGE SCALE GENOMIC DNA]</scope>
    <source>
        <strain evidence="12 13">DSM 16045</strain>
    </source>
</reference>
<keyword evidence="6 10" id="KW-0067">ATP-binding</keyword>
<evidence type="ECO:0000256" key="3">
    <source>
        <dbReference type="ARBA" id="ARBA00022737"/>
    </source>
</evidence>
<evidence type="ECO:0000259" key="11">
    <source>
        <dbReference type="PROSITE" id="PS51459"/>
    </source>
</evidence>
<protein>
    <submittedName>
        <fullName evidence="12">Fic family protein</fullName>
    </submittedName>
</protein>
<comment type="subcellular location">
    <subcellularLocation>
        <location evidence="1">Membrane</location>
        <topology evidence="1">Single-pass membrane protein</topology>
    </subcellularLocation>
</comment>
<keyword evidence="7" id="KW-1133">Transmembrane helix</keyword>
<evidence type="ECO:0000256" key="1">
    <source>
        <dbReference type="ARBA" id="ARBA00004167"/>
    </source>
</evidence>
<evidence type="ECO:0000256" key="9">
    <source>
        <dbReference type="PIRSR" id="PIRSR640198-1"/>
    </source>
</evidence>
<dbReference type="EMBL" id="AZFN01000034">
    <property type="protein sequence ID" value="KRM00438.1"/>
    <property type="molecule type" value="Genomic_DNA"/>
</dbReference>
<dbReference type="Proteomes" id="UP000051739">
    <property type="component" value="Unassembled WGS sequence"/>
</dbReference>
<dbReference type="PANTHER" id="PTHR13504">
    <property type="entry name" value="FIDO DOMAIN-CONTAINING PROTEIN DDB_G0283145"/>
    <property type="match status" value="1"/>
</dbReference>
<keyword evidence="8" id="KW-0472">Membrane</keyword>
<dbReference type="SUPFAM" id="SSF140931">
    <property type="entry name" value="Fic-like"/>
    <property type="match status" value="1"/>
</dbReference>